<organism evidence="2 3">
    <name type="scientific">Claviceps arundinis</name>
    <dbReference type="NCBI Taxonomy" id="1623583"/>
    <lineage>
        <taxon>Eukaryota</taxon>
        <taxon>Fungi</taxon>
        <taxon>Dikarya</taxon>
        <taxon>Ascomycota</taxon>
        <taxon>Pezizomycotina</taxon>
        <taxon>Sordariomycetes</taxon>
        <taxon>Hypocreomycetidae</taxon>
        <taxon>Hypocreales</taxon>
        <taxon>Clavicipitaceae</taxon>
        <taxon>Claviceps</taxon>
    </lineage>
</organism>
<feature type="region of interest" description="Disordered" evidence="1">
    <location>
        <begin position="117"/>
        <end position="184"/>
    </location>
</feature>
<feature type="compositionally biased region" description="Basic and acidic residues" evidence="1">
    <location>
        <begin position="573"/>
        <end position="582"/>
    </location>
</feature>
<reference evidence="2 3" key="1">
    <citation type="journal article" date="2020" name="bioRxiv">
        <title>Whole genome comparisons of ergot fungi reveals the divergence and evolution of species within the genus Claviceps are the result of varying mechanisms driving genome evolution and host range expansion.</title>
        <authorList>
            <person name="Wyka S.A."/>
            <person name="Mondo S.J."/>
            <person name="Liu M."/>
            <person name="Dettman J."/>
            <person name="Nalam V."/>
            <person name="Broders K.D."/>
        </authorList>
    </citation>
    <scope>NUCLEOTIDE SEQUENCE [LARGE SCALE GENOMIC DNA]</scope>
    <source>
        <strain evidence="2 3">LM583</strain>
    </source>
</reference>
<feature type="region of interest" description="Disordered" evidence="1">
    <location>
        <begin position="557"/>
        <end position="595"/>
    </location>
</feature>
<gene>
    <name evidence="2" type="ORF">E4U57_000436</name>
</gene>
<sequence length="595" mass="66514">MSASMQPIPVESWLDRVQESIREDNAAEDTGPGKDASALDESGASPTPLQTHNDDANSRSRTAHKLAFDLTASVLQQSPAGYDHDPVGELRHARSTLVPLREQEQYERPWVDCISVTPEPSDCSSPVKCDEEFARKPRRKTRQDRYDPKTKPGSDKVESHHREDHQRRAGRKARRKNELRSAKEVVSNFTSESIRRDHLMMKPCVAGTDHDRDIHARERGVGTKPTGTTCCPDWRDARDSRGVDKGVQVELPCETTMPQTKASAYRSDVPYDLSLGRYHPYEPVSHKNSSQLKHWPIFPAPVAVCDPRSWNGAASCLEPQGHNLTTHESAQWKAGPYEEKSTTLGPVIRDTARHDAAQWAKQGHGVSGPRERTTTTPEPLAQDMTHNDVSEWAKQPKGAAGPCGETSTALEPTAQDMTWCDASRWAKRRHDVLGPHDEISTTLELAAKRSKPCKPRSLSLSNGYAAEQPPHRSIQNTAPFDTKAQQKKQDYPVLSVLRSHRYSTITSQAQNTASDHGIGPYMDLGGGHYLDFGRLRDRGLPRAEKVLRTSPVPQMAFPRVQCQFNSSRKRTGRFHDEGGDQRPRKRSSRRPSRVS</sequence>
<feature type="compositionally biased region" description="Basic and acidic residues" evidence="1">
    <location>
        <begin position="143"/>
        <end position="167"/>
    </location>
</feature>
<keyword evidence="3" id="KW-1185">Reference proteome</keyword>
<feature type="region of interest" description="Disordered" evidence="1">
    <location>
        <begin position="453"/>
        <end position="474"/>
    </location>
</feature>
<accession>A0ABQ7PLV5</accession>
<evidence type="ECO:0000313" key="2">
    <source>
        <dbReference type="EMBL" id="KAG5967682.1"/>
    </source>
</evidence>
<evidence type="ECO:0000256" key="1">
    <source>
        <dbReference type="SAM" id="MobiDB-lite"/>
    </source>
</evidence>
<protein>
    <submittedName>
        <fullName evidence="2">Uncharacterized protein</fullName>
    </submittedName>
</protein>
<name>A0ABQ7PLV5_9HYPO</name>
<evidence type="ECO:0000313" key="3">
    <source>
        <dbReference type="Proteomes" id="UP000742024"/>
    </source>
</evidence>
<feature type="region of interest" description="Disordered" evidence="1">
    <location>
        <begin position="1"/>
        <end position="63"/>
    </location>
</feature>
<comment type="caution">
    <text evidence="2">The sequence shown here is derived from an EMBL/GenBank/DDBJ whole genome shotgun (WGS) entry which is preliminary data.</text>
</comment>
<feature type="region of interest" description="Disordered" evidence="1">
    <location>
        <begin position="359"/>
        <end position="382"/>
    </location>
</feature>
<dbReference type="EMBL" id="SRPR01000011">
    <property type="protein sequence ID" value="KAG5967682.1"/>
    <property type="molecule type" value="Genomic_DNA"/>
</dbReference>
<feature type="compositionally biased region" description="Basic and acidic residues" evidence="1">
    <location>
        <begin position="13"/>
        <end position="25"/>
    </location>
</feature>
<feature type="compositionally biased region" description="Basic residues" evidence="1">
    <location>
        <begin position="583"/>
        <end position="595"/>
    </location>
</feature>
<dbReference type="Proteomes" id="UP000742024">
    <property type="component" value="Unassembled WGS sequence"/>
</dbReference>
<proteinExistence type="predicted"/>